<keyword evidence="2" id="KW-1185">Reference proteome</keyword>
<evidence type="ECO:0000313" key="1">
    <source>
        <dbReference type="EMBL" id="EAU91854.2"/>
    </source>
</evidence>
<name>A8N4W1_COPC7</name>
<proteinExistence type="predicted"/>
<dbReference type="InParanoid" id="A8N4W1"/>
<dbReference type="Gene3D" id="3.80.10.10">
    <property type="entry name" value="Ribonuclease Inhibitor"/>
    <property type="match status" value="1"/>
</dbReference>
<evidence type="ECO:0008006" key="3">
    <source>
        <dbReference type="Google" id="ProtNLM"/>
    </source>
</evidence>
<dbReference type="GeneID" id="6006370"/>
<dbReference type="Proteomes" id="UP000001861">
    <property type="component" value="Unassembled WGS sequence"/>
</dbReference>
<gene>
    <name evidence="1" type="ORF">CC1G_04621</name>
</gene>
<sequence length="269" mass="30010">MLSLSLTVFKSSKLRWTTFPLPRVFLKLFTSQNYRHYNFPSFPWKVSTPSCGDSTPSVESVHLHFWAPDPISIVDLEETFESLTHSSALLELSEVVIDADYIDELDTVPVFSISRSAFIPLSGCKNMKKVHISRCAQPELEDSDLNQIFSSWQNLTQFTLYSVGQCELESLYSGAFTLTGVHAALQLCPKWESLAVPFDARVVPPLTPPTSGSDNTASIPPPSPHPSLSFMDVFNSPIACGLDVGRFFRRFYTGLQAGTFFAFQSFSTR</sequence>
<accession>A8N4W1</accession>
<dbReference type="KEGG" id="cci:CC1G_04621"/>
<dbReference type="VEuPathDB" id="FungiDB:CC1G_04621"/>
<dbReference type="RefSeq" id="XP_001829932.2">
    <property type="nucleotide sequence ID" value="XM_001829880.2"/>
</dbReference>
<evidence type="ECO:0000313" key="2">
    <source>
        <dbReference type="Proteomes" id="UP000001861"/>
    </source>
</evidence>
<reference evidence="1 2" key="1">
    <citation type="journal article" date="2010" name="Proc. Natl. Acad. Sci. U.S.A.">
        <title>Insights into evolution of multicellular fungi from the assembled chromosomes of the mushroom Coprinopsis cinerea (Coprinus cinereus).</title>
        <authorList>
            <person name="Stajich J.E."/>
            <person name="Wilke S.K."/>
            <person name="Ahren D."/>
            <person name="Au C.H."/>
            <person name="Birren B.W."/>
            <person name="Borodovsky M."/>
            <person name="Burns C."/>
            <person name="Canback B."/>
            <person name="Casselton L.A."/>
            <person name="Cheng C.K."/>
            <person name="Deng J."/>
            <person name="Dietrich F.S."/>
            <person name="Fargo D.C."/>
            <person name="Farman M.L."/>
            <person name="Gathman A.C."/>
            <person name="Goldberg J."/>
            <person name="Guigo R."/>
            <person name="Hoegger P.J."/>
            <person name="Hooker J.B."/>
            <person name="Huggins A."/>
            <person name="James T.Y."/>
            <person name="Kamada T."/>
            <person name="Kilaru S."/>
            <person name="Kodira C."/>
            <person name="Kues U."/>
            <person name="Kupfer D."/>
            <person name="Kwan H.S."/>
            <person name="Lomsadze A."/>
            <person name="Li W."/>
            <person name="Lilly W.W."/>
            <person name="Ma L.J."/>
            <person name="Mackey A.J."/>
            <person name="Manning G."/>
            <person name="Martin F."/>
            <person name="Muraguchi H."/>
            <person name="Natvig D.O."/>
            <person name="Palmerini H."/>
            <person name="Ramesh M.A."/>
            <person name="Rehmeyer C.J."/>
            <person name="Roe B.A."/>
            <person name="Shenoy N."/>
            <person name="Stanke M."/>
            <person name="Ter-Hovhannisyan V."/>
            <person name="Tunlid A."/>
            <person name="Velagapudi R."/>
            <person name="Vision T.J."/>
            <person name="Zeng Q."/>
            <person name="Zolan M.E."/>
            <person name="Pukkila P.J."/>
        </authorList>
    </citation>
    <scope>NUCLEOTIDE SEQUENCE [LARGE SCALE GENOMIC DNA]</scope>
    <source>
        <strain evidence="2">Okayama-7 / 130 / ATCC MYA-4618 / FGSC 9003</strain>
    </source>
</reference>
<protein>
    <recommendedName>
        <fullName evidence="3">F-box domain-containing protein</fullName>
    </recommendedName>
</protein>
<dbReference type="EMBL" id="AACS02000003">
    <property type="protein sequence ID" value="EAU91854.2"/>
    <property type="molecule type" value="Genomic_DNA"/>
</dbReference>
<dbReference type="AlphaFoldDB" id="A8N4W1"/>
<comment type="caution">
    <text evidence="1">The sequence shown here is derived from an EMBL/GenBank/DDBJ whole genome shotgun (WGS) entry which is preliminary data.</text>
</comment>
<organism evidence="1 2">
    <name type="scientific">Coprinopsis cinerea (strain Okayama-7 / 130 / ATCC MYA-4618 / FGSC 9003)</name>
    <name type="common">Inky cap fungus</name>
    <name type="synonym">Hormographiella aspergillata</name>
    <dbReference type="NCBI Taxonomy" id="240176"/>
    <lineage>
        <taxon>Eukaryota</taxon>
        <taxon>Fungi</taxon>
        <taxon>Dikarya</taxon>
        <taxon>Basidiomycota</taxon>
        <taxon>Agaricomycotina</taxon>
        <taxon>Agaricomycetes</taxon>
        <taxon>Agaricomycetidae</taxon>
        <taxon>Agaricales</taxon>
        <taxon>Agaricineae</taxon>
        <taxon>Psathyrellaceae</taxon>
        <taxon>Coprinopsis</taxon>
    </lineage>
</organism>
<dbReference type="InterPro" id="IPR032675">
    <property type="entry name" value="LRR_dom_sf"/>
</dbReference>
<dbReference type="HOGENOM" id="CLU_1034448_0_0_1"/>
<dbReference type="OrthoDB" id="2841072at2759"/>